<protein>
    <submittedName>
        <fullName evidence="1">Uncharacterized protein</fullName>
    </submittedName>
</protein>
<dbReference type="Proteomes" id="UP000015500">
    <property type="component" value="Chromosome"/>
</dbReference>
<reference evidence="1 2" key="1">
    <citation type="journal article" date="2014" name="Genome Announc.">
        <title>Complete Genome Sequence of the Thermophilic Polychlorinated Biphenyl Degrader Geobacillus sp. Strain JF8 (NBRC 109937).</title>
        <authorList>
            <person name="Shintani M."/>
            <person name="Ohtsubo Y."/>
            <person name="Fukuda K."/>
            <person name="Hosoyama A."/>
            <person name="Ohji S."/>
            <person name="Yamazoe A."/>
            <person name="Fujita N."/>
            <person name="Nagata Y."/>
            <person name="Tsuda M."/>
            <person name="Hatta T."/>
            <person name="Kimbara K."/>
        </authorList>
    </citation>
    <scope>NUCLEOTIDE SEQUENCE [LARGE SCALE GENOMIC DNA]</scope>
    <source>
        <strain evidence="1 2">JF8</strain>
    </source>
</reference>
<gene>
    <name evidence="1" type="ORF">M493_02172</name>
</gene>
<dbReference type="HOGENOM" id="CLU_1281665_0_0_9"/>
<accession>V5LYE5</accession>
<dbReference type="EMBL" id="CP006254">
    <property type="protein sequence ID" value="AHA58114.1"/>
    <property type="molecule type" value="Genomic_DNA"/>
</dbReference>
<proteinExistence type="predicted"/>
<evidence type="ECO:0000313" key="1">
    <source>
        <dbReference type="EMBL" id="AHA58114.1"/>
    </source>
</evidence>
<name>V5LYE5_GEOG3</name>
<sequence>MNKQQSHSGTKLALQRLGFQVTELTPSEVAANGLDGFDVFVYSGTENVISLNLSAANKEFGLQNADEYNAFKQHVTAFVNDGGKYIAVGAGASRATKTLGLTDDTINVGGSNSNGIVRVDYSGKGTTAGYGQDDIGFVYRPVWYTNTGNDIVEATFDNTPGFFKAGHWKNRSAAQGAAVIVREQNADVTLIGLEAGFRDHTDYLFRLLANAIWER</sequence>
<keyword evidence="2" id="KW-1185">Reference proteome</keyword>
<evidence type="ECO:0000313" key="2">
    <source>
        <dbReference type="Proteomes" id="UP000015500"/>
    </source>
</evidence>
<dbReference type="AlphaFoldDB" id="V5LYE5"/>
<dbReference type="STRING" id="1921421.M493_02172"/>
<dbReference type="KEGG" id="gjf:M493_02172"/>
<dbReference type="RefSeq" id="WP_023817448.1">
    <property type="nucleotide sequence ID" value="NC_022080.4"/>
</dbReference>
<organism evidence="1 2">
    <name type="scientific">Geobacillus genomosp. 3</name>
    <dbReference type="NCBI Taxonomy" id="1921421"/>
    <lineage>
        <taxon>Bacteria</taxon>
        <taxon>Bacillati</taxon>
        <taxon>Bacillota</taxon>
        <taxon>Bacilli</taxon>
        <taxon>Bacillales</taxon>
        <taxon>Anoxybacillaceae</taxon>
        <taxon>Geobacillus</taxon>
    </lineage>
</organism>